<dbReference type="Proteomes" id="UP000664164">
    <property type="component" value="Unassembled WGS sequence"/>
</dbReference>
<evidence type="ECO:0000313" key="2">
    <source>
        <dbReference type="EMBL" id="MBO1266820.1"/>
    </source>
</evidence>
<proteinExistence type="predicted"/>
<comment type="caution">
    <text evidence="2">The sequence shown here is derived from an EMBL/GenBank/DDBJ whole genome shotgun (WGS) entry which is preliminary data.</text>
</comment>
<evidence type="ECO:0000313" key="3">
    <source>
        <dbReference type="Proteomes" id="UP000664164"/>
    </source>
</evidence>
<dbReference type="RefSeq" id="WP_207614647.1">
    <property type="nucleotide sequence ID" value="NZ_JAFNLL010000004.1"/>
</dbReference>
<dbReference type="InterPro" id="IPR025311">
    <property type="entry name" value="DUF4166"/>
</dbReference>
<gene>
    <name evidence="2" type="ORF">J1902_02285</name>
</gene>
<dbReference type="AlphaFoldDB" id="A0A939KMN9"/>
<organism evidence="2 3">
    <name type="scientific">Arthrobacter cavernae</name>
    <dbReference type="NCBI Taxonomy" id="2817681"/>
    <lineage>
        <taxon>Bacteria</taxon>
        <taxon>Bacillati</taxon>
        <taxon>Actinomycetota</taxon>
        <taxon>Actinomycetes</taxon>
        <taxon>Micrococcales</taxon>
        <taxon>Micrococcaceae</taxon>
        <taxon>Arthrobacter</taxon>
    </lineage>
</organism>
<accession>A0A939KMN9</accession>
<feature type="domain" description="DUF4166" evidence="1">
    <location>
        <begin position="17"/>
        <end position="215"/>
    </location>
</feature>
<protein>
    <submittedName>
        <fullName evidence="2">DUF4166 domain-containing protein</fullName>
    </submittedName>
</protein>
<keyword evidence="3" id="KW-1185">Reference proteome</keyword>
<dbReference type="EMBL" id="JAFNLL010000004">
    <property type="protein sequence ID" value="MBO1266820.1"/>
    <property type="molecule type" value="Genomic_DNA"/>
</dbReference>
<sequence>MSTPIYELAMGSDFRRLQPELQDYFSLVPGSGVFGIGEGVFDVVGCRQRWLRPLLALTSGEQAFFPEYGENVPFRIENHAHLDPFGRSSLTARREIFFASGTRLFHDTTSAVTSSAAASTDTASGAPSTRLVDYVGRFRRLATDLELGVTPEGRLRGVSRASRLFLGPLRLPLPAALDARAYAEQWWDADAGEHRIQVKVIQPQIGLVLVYAGRFTYRLAPYVPVGPYFPAGAASLASLPRYAEPERWERRL</sequence>
<dbReference type="Pfam" id="PF13761">
    <property type="entry name" value="DUF4166"/>
    <property type="match status" value="1"/>
</dbReference>
<name>A0A939KMN9_9MICC</name>
<evidence type="ECO:0000259" key="1">
    <source>
        <dbReference type="Pfam" id="PF13761"/>
    </source>
</evidence>
<reference evidence="2" key="1">
    <citation type="submission" date="2021-03" db="EMBL/GenBank/DDBJ databases">
        <title>A new species, PO-11, isolated from a karst cave deposit.</title>
        <authorList>
            <person name="Zhaoxiaoyong W."/>
        </authorList>
    </citation>
    <scope>NUCLEOTIDE SEQUENCE</scope>
    <source>
        <strain evidence="2">PO-11</strain>
    </source>
</reference>